<dbReference type="PANTHER" id="PTHR42206:SF1">
    <property type="entry name" value="METAL-DEPENDENT HYDROLASE"/>
    <property type="match status" value="1"/>
</dbReference>
<proteinExistence type="predicted"/>
<dbReference type="SUPFAM" id="SSF51556">
    <property type="entry name" value="Metallo-dependent hydrolases"/>
    <property type="match status" value="1"/>
</dbReference>
<dbReference type="PANTHER" id="PTHR42206">
    <property type="entry name" value="METAL-DEPENDENT HYDROLASE-RELATED"/>
    <property type="match status" value="1"/>
</dbReference>
<dbReference type="Proteomes" id="UP000183080">
    <property type="component" value="Unassembled WGS sequence"/>
</dbReference>
<dbReference type="Pfam" id="PF01026">
    <property type="entry name" value="TatD_DNase"/>
    <property type="match status" value="1"/>
</dbReference>
<evidence type="ECO:0000313" key="1">
    <source>
        <dbReference type="EMBL" id="OIR21253.1"/>
    </source>
</evidence>
<dbReference type="AlphaFoldDB" id="A0A1J5TXL5"/>
<protein>
    <recommendedName>
        <fullName evidence="3">Metal-dependent hydrolase</fullName>
    </recommendedName>
</protein>
<dbReference type="InterPro" id="IPR032466">
    <property type="entry name" value="Metal_Hydrolase"/>
</dbReference>
<dbReference type="InterPro" id="IPR011589">
    <property type="entry name" value="UCP004961"/>
</dbReference>
<organism evidence="1 2">
    <name type="scientific">Marine Group III euryarchaeote CG-Epi1</name>
    <dbReference type="NCBI Taxonomy" id="1888995"/>
    <lineage>
        <taxon>Archaea</taxon>
        <taxon>Methanobacteriati</taxon>
        <taxon>Thermoplasmatota</taxon>
        <taxon>Thermoplasmata</taxon>
        <taxon>Candidatus Thermoprofundales</taxon>
    </lineage>
</organism>
<dbReference type="STRING" id="1888995.BD935_00525"/>
<dbReference type="Gene3D" id="3.20.20.140">
    <property type="entry name" value="Metal-dependent hydrolases"/>
    <property type="match status" value="1"/>
</dbReference>
<dbReference type="PIRSF" id="PIRSF004961">
    <property type="entry name" value="UCP004961_TatD"/>
    <property type="match status" value="1"/>
</dbReference>
<reference evidence="1 2" key="1">
    <citation type="submission" date="2016-08" db="EMBL/GenBank/DDBJ databases">
        <title>New Insights into Marine Group III Euryarchaeota, from dark to light.</title>
        <authorList>
            <person name="Haro-Moreno J.M."/>
            <person name="Rodriguez-Valera F."/>
            <person name="Lopez-Garcia P."/>
            <person name="Moreira D."/>
            <person name="Martin-Cuadrado A.B."/>
        </authorList>
    </citation>
    <scope>NUCLEOTIDE SEQUENCE [LARGE SCALE GENOMIC DNA]</scope>
    <source>
        <strain evidence="1">CG-Epi1</strain>
    </source>
</reference>
<evidence type="ECO:0000313" key="2">
    <source>
        <dbReference type="Proteomes" id="UP000183080"/>
    </source>
</evidence>
<dbReference type="InterPro" id="IPR001130">
    <property type="entry name" value="TatD-like"/>
</dbReference>
<evidence type="ECO:0008006" key="3">
    <source>
        <dbReference type="Google" id="ProtNLM"/>
    </source>
</evidence>
<accession>A0A1J5TXL5</accession>
<dbReference type="EMBL" id="MIZA01000001">
    <property type="protein sequence ID" value="OIR21253.1"/>
    <property type="molecule type" value="Genomic_DNA"/>
</dbReference>
<dbReference type="GO" id="GO:0016788">
    <property type="term" value="F:hydrolase activity, acting on ester bonds"/>
    <property type="evidence" value="ECO:0007669"/>
    <property type="project" value="InterPro"/>
</dbReference>
<name>A0A1J5TXL5_9ARCH</name>
<gene>
    <name evidence="1" type="ORF">BD935_00525</name>
</gene>
<comment type="caution">
    <text evidence="1">The sequence shown here is derived from an EMBL/GenBank/DDBJ whole genome shotgun (WGS) entry which is preliminary data.</text>
</comment>
<sequence>MVDITDNHFHLDPSGQKEKAVKAFLNSGGTRLVLVHKPYSPWKKIGQFKDQVKTTLNLSEKARKEGAKVAVVSSPHPVQLIKLLDYYDSKKASEIYLEAVDFCTNLVEERKIVGLGELGRPHFEVDEEIWNLSNSILQESLKRAKEVDASVILHTETGTPEVMADLANVASKASFPKSRLVKHYGGIGSIKNSHGITVSLLASNENIAFASKHNHSHMLETDYLDDPNRPGAVLGPKTVPRKTLKSFEEGIIDEEQFSKIHTDLPDFIYKEFI</sequence>